<keyword evidence="1" id="KW-0812">Transmembrane</keyword>
<evidence type="ECO:0000256" key="1">
    <source>
        <dbReference type="SAM" id="Phobius"/>
    </source>
</evidence>
<dbReference type="PANTHER" id="PTHR36902">
    <property type="entry name" value="ENRICHED IN SURFACE-LABELED PROTEOME PROTEIN 9"/>
    <property type="match status" value="1"/>
</dbReference>
<accession>A0AA36GPP9</accession>
<dbReference type="EMBL" id="CATQJL010000112">
    <property type="protein sequence ID" value="CAJ0596042.1"/>
    <property type="molecule type" value="Genomic_DNA"/>
</dbReference>
<feature type="transmembrane region" description="Helical" evidence="1">
    <location>
        <begin position="623"/>
        <end position="646"/>
    </location>
</feature>
<evidence type="ECO:0000259" key="3">
    <source>
        <dbReference type="Pfam" id="PF25898"/>
    </source>
</evidence>
<proteinExistence type="predicted"/>
<evidence type="ECO:0000259" key="4">
    <source>
        <dbReference type="Pfam" id="PF25899"/>
    </source>
</evidence>
<dbReference type="InterPro" id="IPR058265">
    <property type="entry name" value="DUF7959"/>
</dbReference>
<feature type="domain" description="LolA-like" evidence="2">
    <location>
        <begin position="69"/>
        <end position="260"/>
    </location>
</feature>
<dbReference type="Pfam" id="PF25899">
    <property type="entry name" value="DUF7959"/>
    <property type="match status" value="1"/>
</dbReference>
<reference evidence="5" key="1">
    <citation type="submission" date="2023-07" db="EMBL/GenBank/DDBJ databases">
        <authorList>
            <consortium name="CYATHOMIX"/>
        </authorList>
    </citation>
    <scope>NUCLEOTIDE SEQUENCE</scope>
    <source>
        <strain evidence="5">N/A</strain>
    </source>
</reference>
<dbReference type="InterPro" id="IPR058830">
    <property type="entry name" value="LolA-like_dom_1st"/>
</dbReference>
<dbReference type="InterPro" id="IPR058831">
    <property type="entry name" value="LolA-like_dom_2nd"/>
</dbReference>
<keyword evidence="1" id="KW-1133">Transmembrane helix</keyword>
<dbReference type="Pfam" id="PF25898">
    <property type="entry name" value="LolA_2nd_metazoa"/>
    <property type="match status" value="1"/>
</dbReference>
<evidence type="ECO:0000313" key="5">
    <source>
        <dbReference type="EMBL" id="CAJ0596042.1"/>
    </source>
</evidence>
<dbReference type="Proteomes" id="UP001176961">
    <property type="component" value="Unassembled WGS sequence"/>
</dbReference>
<organism evidence="5 6">
    <name type="scientific">Cylicocyclus nassatus</name>
    <name type="common">Nematode worm</name>
    <dbReference type="NCBI Taxonomy" id="53992"/>
    <lineage>
        <taxon>Eukaryota</taxon>
        <taxon>Metazoa</taxon>
        <taxon>Ecdysozoa</taxon>
        <taxon>Nematoda</taxon>
        <taxon>Chromadorea</taxon>
        <taxon>Rhabditida</taxon>
        <taxon>Rhabditina</taxon>
        <taxon>Rhabditomorpha</taxon>
        <taxon>Strongyloidea</taxon>
        <taxon>Strongylidae</taxon>
        <taxon>Cylicocyclus</taxon>
    </lineage>
</organism>
<dbReference type="Pfam" id="PF25897">
    <property type="entry name" value="LolA_1st_nematode"/>
    <property type="match status" value="1"/>
</dbReference>
<evidence type="ECO:0000313" key="6">
    <source>
        <dbReference type="Proteomes" id="UP001176961"/>
    </source>
</evidence>
<evidence type="ECO:0000259" key="2">
    <source>
        <dbReference type="Pfam" id="PF25897"/>
    </source>
</evidence>
<feature type="domain" description="LolA-like" evidence="3">
    <location>
        <begin position="269"/>
        <end position="389"/>
    </location>
</feature>
<comment type="caution">
    <text evidence="5">The sequence shown here is derived from an EMBL/GenBank/DDBJ whole genome shotgun (WGS) entry which is preliminary data.</text>
</comment>
<name>A0AA36GPP9_CYLNA</name>
<sequence>MDKTIRNLFDQMSLQLHKQSSKGDLPKRMTLLQLAIVLTAVVGGITSIAFQNECNNPTPPQKNESLPAFKVPQPYKITGVITNWTNKTVAAITELAKSDQITTLVSDRDSTLHYLFTNPDSRFLHNQTSGKCAASSSSPLSAYPQLSLVAKDLSSLSTMISGLMNFSKSSPGEFRDNRVVAGVEGVRWVACVSGTNATSSLQVEVIFAGDSDQSLKPPSPAFNNPLLLFVRVAEFGNFSDNSTLKSVLSVELDSYNVIAPEDERLFETPAGTVCDGWKEAKIPLNVSDKFSAVVQNVDDKKMESESMLYYSPAEEMVIISGARQSDMFPFVNEKGVPSDASLVIHDFNKGYEYALDSSRCVRLSPLPNNTADVLSTAQGVLSIAPIANMLIAPELKFGNYGRLLASNGQMLDIYRAVDGKTNDVVEAHFDGVQLESYAVYKLVNQVPVLSTFMRFIHGPTDIVPTFSERIRSCFTQSAPSFDENNTFIFDVKSKTVKDVHSVGVETVSLALGNALAQVAPINPYRIRVFYDTNAAKTLRVFFSIDEKSSVVPSAVQKYNYTAEVPSAVLIEKLNATIVQGDWKFSVPTIDKKQEDWVVAAKSLSRYAPPTHVVPTYMGYTGGAMFVLGIFSMILGVAIGAGGVFFITKRQRISTLAYQVFE</sequence>
<feature type="domain" description="DUF7959" evidence="4">
    <location>
        <begin position="485"/>
        <end position="607"/>
    </location>
</feature>
<keyword evidence="1" id="KW-0472">Membrane</keyword>
<protein>
    <submittedName>
        <fullName evidence="5">Uncharacterized protein</fullName>
    </submittedName>
</protein>
<keyword evidence="6" id="KW-1185">Reference proteome</keyword>
<dbReference type="PANTHER" id="PTHR36902:SF1">
    <property type="entry name" value="ENRICHED IN SURFACE-LABELED PROTEOME PROTEIN 9"/>
    <property type="match status" value="1"/>
</dbReference>
<dbReference type="AlphaFoldDB" id="A0AA36GPP9"/>
<gene>
    <name evidence="5" type="ORF">CYNAS_LOCUS8025</name>
</gene>